<name>A0A6S7GW22_PARCT</name>
<sequence>MSNERIVISLVLQALLDTCKTKVVDDFIQSVLKLVQDCFHETEDVPVVQRAVALERTFSRNRSDGIHYLAVKQSWEKLIFCSGQNVQLSSASVYVILQQILQHFWFTSANTQDATVDISNVDSLPATTSYIDANQDNDTIRDHAGWAIKRARDVIFKGQNELPAKATVDEDSPVIFGSKTDALAVLSLLGEDKKQPDDSYRFRIYEHVIPFFILLHKLAESLLSPENILREKENILKFCLGRMSTNKELRGRWDELTPNSDIRTSVVVLQRIVTFFMKSKQQIIREKEGLKPNKTSVALRQQIRRPNKKCSTISSTQTTTDHHIQTLRTNFDSSSLDVFLLHLKTLPPSEQEHILGNLQGKELGKILKSLGQPAFLGKKKEKQIQTLLEAVKGGMVCVKFPDE</sequence>
<accession>A0A6S7GW22</accession>
<comment type="caution">
    <text evidence="1">The sequence shown here is derived from an EMBL/GenBank/DDBJ whole genome shotgun (WGS) entry which is preliminary data.</text>
</comment>
<organism evidence="1 2">
    <name type="scientific">Paramuricea clavata</name>
    <name type="common">Red gorgonian</name>
    <name type="synonym">Violescent sea-whip</name>
    <dbReference type="NCBI Taxonomy" id="317549"/>
    <lineage>
        <taxon>Eukaryota</taxon>
        <taxon>Metazoa</taxon>
        <taxon>Cnidaria</taxon>
        <taxon>Anthozoa</taxon>
        <taxon>Octocorallia</taxon>
        <taxon>Malacalcyonacea</taxon>
        <taxon>Plexauridae</taxon>
        <taxon>Paramuricea</taxon>
    </lineage>
</organism>
<proteinExistence type="predicted"/>
<protein>
    <submittedName>
        <fullName evidence="1">Uncharacterized protein</fullName>
    </submittedName>
</protein>
<evidence type="ECO:0000313" key="2">
    <source>
        <dbReference type="Proteomes" id="UP001152795"/>
    </source>
</evidence>
<dbReference type="Proteomes" id="UP001152795">
    <property type="component" value="Unassembled WGS sequence"/>
</dbReference>
<dbReference type="OrthoDB" id="5979845at2759"/>
<gene>
    <name evidence="1" type="ORF">PACLA_8A016633</name>
</gene>
<evidence type="ECO:0000313" key="1">
    <source>
        <dbReference type="EMBL" id="CAB3988671.1"/>
    </source>
</evidence>
<dbReference type="AlphaFoldDB" id="A0A6S7GW22"/>
<keyword evidence="2" id="KW-1185">Reference proteome</keyword>
<reference evidence="1" key="1">
    <citation type="submission" date="2020-04" db="EMBL/GenBank/DDBJ databases">
        <authorList>
            <person name="Alioto T."/>
            <person name="Alioto T."/>
            <person name="Gomez Garrido J."/>
        </authorList>
    </citation>
    <scope>NUCLEOTIDE SEQUENCE</scope>
    <source>
        <strain evidence="1">A484AB</strain>
    </source>
</reference>
<dbReference type="EMBL" id="CACRXK020001362">
    <property type="protein sequence ID" value="CAB3988671.1"/>
    <property type="molecule type" value="Genomic_DNA"/>
</dbReference>
<feature type="non-terminal residue" evidence="1">
    <location>
        <position position="403"/>
    </location>
</feature>